<dbReference type="Proteomes" id="UP001175228">
    <property type="component" value="Unassembled WGS sequence"/>
</dbReference>
<dbReference type="AlphaFoldDB" id="A0AA39UTA2"/>
<keyword evidence="2" id="KW-1185">Reference proteome</keyword>
<comment type="caution">
    <text evidence="1">The sequence shown here is derived from an EMBL/GenBank/DDBJ whole genome shotgun (WGS) entry which is preliminary data.</text>
</comment>
<protein>
    <submittedName>
        <fullName evidence="1">Uncharacterized protein</fullName>
    </submittedName>
</protein>
<proteinExistence type="predicted"/>
<evidence type="ECO:0000313" key="2">
    <source>
        <dbReference type="Proteomes" id="UP001175228"/>
    </source>
</evidence>
<accession>A0AA39UTA2</accession>
<organism evidence="1 2">
    <name type="scientific">Armillaria luteobubalina</name>
    <dbReference type="NCBI Taxonomy" id="153913"/>
    <lineage>
        <taxon>Eukaryota</taxon>
        <taxon>Fungi</taxon>
        <taxon>Dikarya</taxon>
        <taxon>Basidiomycota</taxon>
        <taxon>Agaricomycotina</taxon>
        <taxon>Agaricomycetes</taxon>
        <taxon>Agaricomycetidae</taxon>
        <taxon>Agaricales</taxon>
        <taxon>Marasmiineae</taxon>
        <taxon>Physalacriaceae</taxon>
        <taxon>Armillaria</taxon>
    </lineage>
</organism>
<gene>
    <name evidence="1" type="ORF">EDD18DRAFT_1353189</name>
</gene>
<sequence>MGPGHQHKKLDQHFRDFNWQKNMSQGDTLLHKIKDTMPKALDHEDQFECFTVSLPQNNVEKWTKMVEDWEVDRTKPNPFAQTVASKTEAAMCLQLAREDAQVELVFSLKPLSAEYLA</sequence>
<reference evidence="1" key="1">
    <citation type="submission" date="2023-06" db="EMBL/GenBank/DDBJ databases">
        <authorList>
            <consortium name="Lawrence Berkeley National Laboratory"/>
            <person name="Ahrendt S."/>
            <person name="Sahu N."/>
            <person name="Indic B."/>
            <person name="Wong-Bajracharya J."/>
            <person name="Merenyi Z."/>
            <person name="Ke H.-M."/>
            <person name="Monk M."/>
            <person name="Kocsube S."/>
            <person name="Drula E."/>
            <person name="Lipzen A."/>
            <person name="Balint B."/>
            <person name="Henrissat B."/>
            <person name="Andreopoulos B."/>
            <person name="Martin F.M."/>
            <person name="Harder C.B."/>
            <person name="Rigling D."/>
            <person name="Ford K.L."/>
            <person name="Foster G.D."/>
            <person name="Pangilinan J."/>
            <person name="Papanicolaou A."/>
            <person name="Barry K."/>
            <person name="LaButti K."/>
            <person name="Viragh M."/>
            <person name="Koriabine M."/>
            <person name="Yan M."/>
            <person name="Riley R."/>
            <person name="Champramary S."/>
            <person name="Plett K.L."/>
            <person name="Tsai I.J."/>
            <person name="Slot J."/>
            <person name="Sipos G."/>
            <person name="Plett J."/>
            <person name="Nagy L.G."/>
            <person name="Grigoriev I.V."/>
        </authorList>
    </citation>
    <scope>NUCLEOTIDE SEQUENCE</scope>
    <source>
        <strain evidence="1">HWK02</strain>
    </source>
</reference>
<dbReference type="EMBL" id="JAUEPU010000015">
    <property type="protein sequence ID" value="KAK0496439.1"/>
    <property type="molecule type" value="Genomic_DNA"/>
</dbReference>
<name>A0AA39UTA2_9AGAR</name>
<evidence type="ECO:0000313" key="1">
    <source>
        <dbReference type="EMBL" id="KAK0496439.1"/>
    </source>
</evidence>